<evidence type="ECO:0000313" key="2">
    <source>
        <dbReference type="Proteomes" id="UP000789901"/>
    </source>
</evidence>
<dbReference type="EMBL" id="CAJVQB010046046">
    <property type="protein sequence ID" value="CAG8832780.1"/>
    <property type="molecule type" value="Genomic_DNA"/>
</dbReference>
<protein>
    <submittedName>
        <fullName evidence="1">14590_t:CDS:1</fullName>
    </submittedName>
</protein>
<comment type="caution">
    <text evidence="1">The sequence shown here is derived from an EMBL/GenBank/DDBJ whole genome shotgun (WGS) entry which is preliminary data.</text>
</comment>
<proteinExistence type="predicted"/>
<dbReference type="Proteomes" id="UP000789901">
    <property type="component" value="Unassembled WGS sequence"/>
</dbReference>
<organism evidence="1 2">
    <name type="scientific">Gigaspora margarita</name>
    <dbReference type="NCBI Taxonomy" id="4874"/>
    <lineage>
        <taxon>Eukaryota</taxon>
        <taxon>Fungi</taxon>
        <taxon>Fungi incertae sedis</taxon>
        <taxon>Mucoromycota</taxon>
        <taxon>Glomeromycotina</taxon>
        <taxon>Glomeromycetes</taxon>
        <taxon>Diversisporales</taxon>
        <taxon>Gigasporaceae</taxon>
        <taxon>Gigaspora</taxon>
    </lineage>
</organism>
<gene>
    <name evidence="1" type="ORF">GMARGA_LOCUS31220</name>
</gene>
<keyword evidence="2" id="KW-1185">Reference proteome</keyword>
<sequence length="101" mass="11996">MLQSILEKLFNKITIDRVLINKDSSIQNSKLVIEHEDIKKQVTKHFEEQFKRKWHGFNSLEVTVEEWFTVVEKTQNDTALGISNNRYILFKKVSLSVVQRF</sequence>
<reference evidence="1 2" key="1">
    <citation type="submission" date="2021-06" db="EMBL/GenBank/DDBJ databases">
        <authorList>
            <person name="Kallberg Y."/>
            <person name="Tangrot J."/>
            <person name="Rosling A."/>
        </authorList>
    </citation>
    <scope>NUCLEOTIDE SEQUENCE [LARGE SCALE GENOMIC DNA]</scope>
    <source>
        <strain evidence="1 2">120-4 pot B 10/14</strain>
    </source>
</reference>
<accession>A0ABN7WK41</accession>
<evidence type="ECO:0000313" key="1">
    <source>
        <dbReference type="EMBL" id="CAG8832780.1"/>
    </source>
</evidence>
<feature type="non-terminal residue" evidence="1">
    <location>
        <position position="101"/>
    </location>
</feature>
<name>A0ABN7WK41_GIGMA</name>